<feature type="transmembrane region" description="Helical" evidence="13">
    <location>
        <begin position="284"/>
        <end position="303"/>
    </location>
</feature>
<name>A0ABU3NNE4_9CHLR</name>
<evidence type="ECO:0000313" key="19">
    <source>
        <dbReference type="Proteomes" id="UP001254165"/>
    </source>
</evidence>
<evidence type="ECO:0000256" key="8">
    <source>
        <dbReference type="ARBA" id="ARBA00022840"/>
    </source>
</evidence>
<dbReference type="InterPro" id="IPR003660">
    <property type="entry name" value="HAMP_dom"/>
</dbReference>
<dbReference type="SMART" id="SM00086">
    <property type="entry name" value="PAC"/>
    <property type="match status" value="2"/>
</dbReference>
<dbReference type="InterPro" id="IPR006675">
    <property type="entry name" value="HDIG_dom"/>
</dbReference>
<feature type="transmembrane region" description="Helical" evidence="13">
    <location>
        <begin position="260"/>
        <end position="277"/>
    </location>
</feature>
<dbReference type="PROSITE" id="PS50885">
    <property type="entry name" value="HAMP"/>
    <property type="match status" value="1"/>
</dbReference>
<evidence type="ECO:0000256" key="5">
    <source>
        <dbReference type="ARBA" id="ARBA00022692"/>
    </source>
</evidence>
<dbReference type="InterPro" id="IPR000014">
    <property type="entry name" value="PAS"/>
</dbReference>
<organism evidence="18 19">
    <name type="scientific">Thermanaerothrix solaris</name>
    <dbReference type="NCBI Taxonomy" id="3058434"/>
    <lineage>
        <taxon>Bacteria</taxon>
        <taxon>Bacillati</taxon>
        <taxon>Chloroflexota</taxon>
        <taxon>Anaerolineae</taxon>
        <taxon>Anaerolineales</taxon>
        <taxon>Anaerolineaceae</taxon>
        <taxon>Thermanaerothrix</taxon>
    </lineage>
</organism>
<evidence type="ECO:0000256" key="10">
    <source>
        <dbReference type="ARBA" id="ARBA00023012"/>
    </source>
</evidence>
<keyword evidence="12" id="KW-0175">Coiled coil</keyword>
<dbReference type="Gene3D" id="1.10.3210.10">
    <property type="entry name" value="Hypothetical protein af1432"/>
    <property type="match status" value="1"/>
</dbReference>
<dbReference type="EMBL" id="JAUHMF010000002">
    <property type="protein sequence ID" value="MDT8898347.1"/>
    <property type="molecule type" value="Genomic_DNA"/>
</dbReference>
<dbReference type="InterPro" id="IPR035965">
    <property type="entry name" value="PAS-like_dom_sf"/>
</dbReference>
<evidence type="ECO:0000256" key="2">
    <source>
        <dbReference type="ARBA" id="ARBA00022475"/>
    </source>
</evidence>
<dbReference type="CDD" id="cd06225">
    <property type="entry name" value="HAMP"/>
    <property type="match status" value="1"/>
</dbReference>
<feature type="domain" description="HAMP" evidence="16">
    <location>
        <begin position="305"/>
        <end position="358"/>
    </location>
</feature>
<dbReference type="SUPFAM" id="SSF109604">
    <property type="entry name" value="HD-domain/PDEase-like"/>
    <property type="match status" value="1"/>
</dbReference>
<sequence>MRWLGSLRFRLVVLVLMGALPLVGLALVGMAQSRYEALQQTSQMALNLAQLAATSQEAIINQGRETLMLIARMEAVQNLDHPACSTLLRELYYAHPYYTLVGVTDSEGRLVCSSIPYGQAVSFSDRDWFQAAWRSGGFTVGTFVIGRITGLPTLPLAYPLRTTERGTIGVVFVGLNTRYLSNLLATLDLPPGSTVTLLDRHGTVVARYPQDVVMFGRSLADRPLVQQVMAQPRPGVGEAEGLDEVKRLYGYTPLMHSQEIWGYLYVGIPTTVAYAAVNRTLGTLIWLMGGATVLTMILAWVWGEWLVTRRVHQILAAVRRLIGGDLTSRTGLKTSTDEVDQIGRAFDALADALEQREALRQQAEAALRESEARFRRLAENAPDIIYRYRFWPEPGFEYVSPAATTIIGYTPEEHYRDPDLVARLIHPEDRSLLEKIARGEIVPGAPLELRWIHKDGHIVWVEQRNVPVFDAEGRLIAIEGIARDITARKAAEEALREAHRALERAQAIAHLGSWAFDLATNRLTWSGEMYRILDLDPRHEPSYLTFMERVHPEDCERVEQAWQAGLAGQPSTLEFRLILGDRIKWVEERIEIERDDDGVPLRLVGYTQDITARKAAERRIQTQLEILRALYEGAQRLASSPNLEDVATAAAQACVEIFGLQVAWVGLAETDGRVRLLSQYPPDHPYPRSIRVRWDETPEGMGPVGRAIRSGQPQITPDHATDSRFVPWREIALSLGLRSNAALPLINRGRVLGALALYSDRADFFDDEHLATLQTFAHQAAAALENAHLYEEAQRRLERVQALRRIDMAITSSLDLRLTLEVALDEIMEQLQVDAACVLLHDPRTSTLDYFLGRGFRTPALQYTHLMWGKGLAGRAAAERRLIHVPDLKARDDVFPNSPDFAAEGFVVYYAVPLVAEGQVKGVLELFQRQAIERDDEWREFLDVLAGQLGIAIHNATLLANLQQTTQALLRAYDATIEGWSYALDLRDKETEGHTQRVTELALRLARALGLSGEALVHLRRGALLHDIGKMGVPDSILHKPGPLTDEEWVLMRRHPVFAYEMLSRIEYLRPALDIPYCHHEKWDGTGYPRGLKGEEIPLAARIFAVVDVWDALTSDRPYRPAWTREQAMAYLREQAGKHFDPHIVEVFLREVLGEG</sequence>
<keyword evidence="7" id="KW-0418">Kinase</keyword>
<dbReference type="Gene3D" id="3.30.450.20">
    <property type="entry name" value="PAS domain"/>
    <property type="match status" value="4"/>
</dbReference>
<protein>
    <submittedName>
        <fullName evidence="18">GAF domain-containing protein</fullName>
    </submittedName>
</protein>
<dbReference type="CDD" id="cd12914">
    <property type="entry name" value="PDC1_DGC_like"/>
    <property type="match status" value="1"/>
</dbReference>
<comment type="subcellular location">
    <subcellularLocation>
        <location evidence="1">Cell membrane</location>
        <topology evidence="1">Multi-pass membrane protein</topology>
    </subcellularLocation>
</comment>
<dbReference type="InterPro" id="IPR003018">
    <property type="entry name" value="GAF"/>
</dbReference>
<evidence type="ECO:0000256" key="12">
    <source>
        <dbReference type="SAM" id="Coils"/>
    </source>
</evidence>
<dbReference type="PROSITE" id="PS50113">
    <property type="entry name" value="PAC"/>
    <property type="match status" value="2"/>
</dbReference>
<evidence type="ECO:0000259" key="14">
    <source>
        <dbReference type="PROSITE" id="PS50112"/>
    </source>
</evidence>
<dbReference type="Gene3D" id="6.10.340.10">
    <property type="match status" value="1"/>
</dbReference>
<dbReference type="PANTHER" id="PTHR45228:SF1">
    <property type="entry name" value="CYCLIC DI-GMP PHOSPHODIESTERASE TM_0186"/>
    <property type="match status" value="1"/>
</dbReference>
<dbReference type="Gene3D" id="3.30.450.40">
    <property type="match status" value="2"/>
</dbReference>
<evidence type="ECO:0000259" key="15">
    <source>
        <dbReference type="PROSITE" id="PS50113"/>
    </source>
</evidence>
<dbReference type="CDD" id="cd00077">
    <property type="entry name" value="HDc"/>
    <property type="match status" value="1"/>
</dbReference>
<dbReference type="InterPro" id="IPR052020">
    <property type="entry name" value="Cyclic_di-GMP/3'3'-cGAMP_PDE"/>
</dbReference>
<dbReference type="SMART" id="SM00304">
    <property type="entry name" value="HAMP"/>
    <property type="match status" value="1"/>
</dbReference>
<dbReference type="InterPro" id="IPR033479">
    <property type="entry name" value="dCache_1"/>
</dbReference>
<dbReference type="SUPFAM" id="SSF55781">
    <property type="entry name" value="GAF domain-like"/>
    <property type="match status" value="2"/>
</dbReference>
<keyword evidence="9 13" id="KW-1133">Transmembrane helix</keyword>
<evidence type="ECO:0000256" key="11">
    <source>
        <dbReference type="ARBA" id="ARBA00023136"/>
    </source>
</evidence>
<dbReference type="SUPFAM" id="SSF158472">
    <property type="entry name" value="HAMP domain-like"/>
    <property type="match status" value="1"/>
</dbReference>
<evidence type="ECO:0000256" key="6">
    <source>
        <dbReference type="ARBA" id="ARBA00022741"/>
    </source>
</evidence>
<dbReference type="PROSITE" id="PS50112">
    <property type="entry name" value="PAS"/>
    <property type="match status" value="1"/>
</dbReference>
<dbReference type="NCBIfam" id="TIGR00277">
    <property type="entry name" value="HDIG"/>
    <property type="match status" value="1"/>
</dbReference>
<reference evidence="18 19" key="1">
    <citation type="submission" date="2023-07" db="EMBL/GenBank/DDBJ databases">
        <title>Novel species of Thermanaerothrix with wide hydrolytic capabilities.</title>
        <authorList>
            <person name="Zayulina K.S."/>
            <person name="Podosokorskaya O.A."/>
            <person name="Elcheninov A.G."/>
        </authorList>
    </citation>
    <scope>NUCLEOTIDE SEQUENCE [LARGE SCALE GENOMIC DNA]</scope>
    <source>
        <strain evidence="18 19">4228-RoL</strain>
    </source>
</reference>
<evidence type="ECO:0000256" key="3">
    <source>
        <dbReference type="ARBA" id="ARBA00022553"/>
    </source>
</evidence>
<feature type="coiled-coil region" evidence="12">
    <location>
        <begin position="349"/>
        <end position="380"/>
    </location>
</feature>
<evidence type="ECO:0000256" key="1">
    <source>
        <dbReference type="ARBA" id="ARBA00004651"/>
    </source>
</evidence>
<dbReference type="InterPro" id="IPR037522">
    <property type="entry name" value="HD_GYP_dom"/>
</dbReference>
<evidence type="ECO:0000313" key="18">
    <source>
        <dbReference type="EMBL" id="MDT8898347.1"/>
    </source>
</evidence>
<dbReference type="RefSeq" id="WP_315625006.1">
    <property type="nucleotide sequence ID" value="NZ_JAUHMF010000002.1"/>
</dbReference>
<evidence type="ECO:0000256" key="9">
    <source>
        <dbReference type="ARBA" id="ARBA00022989"/>
    </source>
</evidence>
<dbReference type="InterPro" id="IPR013655">
    <property type="entry name" value="PAS_fold_3"/>
</dbReference>
<dbReference type="CDD" id="cd00130">
    <property type="entry name" value="PAS"/>
    <property type="match status" value="2"/>
</dbReference>
<feature type="domain" description="PAC" evidence="15">
    <location>
        <begin position="569"/>
        <end position="622"/>
    </location>
</feature>
<dbReference type="Proteomes" id="UP001254165">
    <property type="component" value="Unassembled WGS sequence"/>
</dbReference>
<keyword evidence="10" id="KW-0902">Two-component regulatory system</keyword>
<keyword evidence="6" id="KW-0547">Nucleotide-binding</keyword>
<dbReference type="Gene3D" id="2.10.70.100">
    <property type="match status" value="1"/>
</dbReference>
<dbReference type="SUPFAM" id="SSF55785">
    <property type="entry name" value="PYP-like sensor domain (PAS domain)"/>
    <property type="match status" value="2"/>
</dbReference>
<dbReference type="InterPro" id="IPR000700">
    <property type="entry name" value="PAS-assoc_C"/>
</dbReference>
<keyword evidence="8" id="KW-0067">ATP-binding</keyword>
<feature type="domain" description="PAC" evidence="15">
    <location>
        <begin position="445"/>
        <end position="497"/>
    </location>
</feature>
<evidence type="ECO:0000256" key="4">
    <source>
        <dbReference type="ARBA" id="ARBA00022679"/>
    </source>
</evidence>
<dbReference type="Pfam" id="PF13185">
    <property type="entry name" value="GAF_2"/>
    <property type="match status" value="2"/>
</dbReference>
<keyword evidence="4" id="KW-0808">Transferase</keyword>
<keyword evidence="2" id="KW-1003">Cell membrane</keyword>
<dbReference type="InterPro" id="IPR029016">
    <property type="entry name" value="GAF-like_dom_sf"/>
</dbReference>
<keyword evidence="19" id="KW-1185">Reference proteome</keyword>
<evidence type="ECO:0000259" key="17">
    <source>
        <dbReference type="PROSITE" id="PS51832"/>
    </source>
</evidence>
<dbReference type="InterPro" id="IPR001610">
    <property type="entry name" value="PAC"/>
</dbReference>
<dbReference type="CDD" id="cd18774">
    <property type="entry name" value="PDC2_HK_sensor"/>
    <property type="match status" value="1"/>
</dbReference>
<accession>A0ABU3NNE4</accession>
<keyword evidence="11 13" id="KW-0472">Membrane</keyword>
<dbReference type="SMART" id="SM00065">
    <property type="entry name" value="GAF"/>
    <property type="match status" value="2"/>
</dbReference>
<evidence type="ECO:0000259" key="16">
    <source>
        <dbReference type="PROSITE" id="PS50885"/>
    </source>
</evidence>
<keyword evidence="3" id="KW-0597">Phosphoprotein</keyword>
<dbReference type="InterPro" id="IPR029151">
    <property type="entry name" value="Sensor-like_sf"/>
</dbReference>
<proteinExistence type="predicted"/>
<dbReference type="Pfam" id="PF08447">
    <property type="entry name" value="PAS_3"/>
    <property type="match status" value="2"/>
</dbReference>
<dbReference type="PANTHER" id="PTHR45228">
    <property type="entry name" value="CYCLIC DI-GMP PHOSPHODIESTERASE TM_0186-RELATED"/>
    <property type="match status" value="1"/>
</dbReference>
<feature type="domain" description="HD-GYP" evidence="17">
    <location>
        <begin position="969"/>
        <end position="1156"/>
    </location>
</feature>
<feature type="domain" description="PAS" evidence="14">
    <location>
        <begin position="370"/>
        <end position="444"/>
    </location>
</feature>
<dbReference type="SMART" id="SM00471">
    <property type="entry name" value="HDc"/>
    <property type="match status" value="1"/>
</dbReference>
<dbReference type="Pfam" id="PF13487">
    <property type="entry name" value="HD_5"/>
    <property type="match status" value="1"/>
</dbReference>
<dbReference type="InterPro" id="IPR003607">
    <property type="entry name" value="HD/PDEase_dom"/>
</dbReference>
<dbReference type="Pfam" id="PF02743">
    <property type="entry name" value="dCache_1"/>
    <property type="match status" value="1"/>
</dbReference>
<keyword evidence="5 13" id="KW-0812">Transmembrane</keyword>
<dbReference type="PROSITE" id="PS51832">
    <property type="entry name" value="HD_GYP"/>
    <property type="match status" value="1"/>
</dbReference>
<evidence type="ECO:0000256" key="13">
    <source>
        <dbReference type="SAM" id="Phobius"/>
    </source>
</evidence>
<comment type="caution">
    <text evidence="18">The sequence shown here is derived from an EMBL/GenBank/DDBJ whole genome shotgun (WGS) entry which is preliminary data.</text>
</comment>
<dbReference type="Pfam" id="PF00672">
    <property type="entry name" value="HAMP"/>
    <property type="match status" value="1"/>
</dbReference>
<gene>
    <name evidence="18" type="ORF">QYE77_08710</name>
</gene>
<dbReference type="NCBIfam" id="TIGR00229">
    <property type="entry name" value="sensory_box"/>
    <property type="match status" value="1"/>
</dbReference>
<dbReference type="SMART" id="SM00091">
    <property type="entry name" value="PAS"/>
    <property type="match status" value="2"/>
</dbReference>
<dbReference type="SUPFAM" id="SSF103190">
    <property type="entry name" value="Sensory domain-like"/>
    <property type="match status" value="2"/>
</dbReference>
<evidence type="ECO:0000256" key="7">
    <source>
        <dbReference type="ARBA" id="ARBA00022777"/>
    </source>
</evidence>